<accession>A0A511QS28</accession>
<dbReference type="Proteomes" id="UP000321113">
    <property type="component" value="Unassembled WGS sequence"/>
</dbReference>
<keyword evidence="3" id="KW-1185">Reference proteome</keyword>
<gene>
    <name evidence="2" type="ORF">VSU01S_24000</name>
</gene>
<evidence type="ECO:0008006" key="4">
    <source>
        <dbReference type="Google" id="ProtNLM"/>
    </source>
</evidence>
<organism evidence="2 3">
    <name type="scientific">Vibrio superstes NBRC 103154</name>
    <dbReference type="NCBI Taxonomy" id="1219062"/>
    <lineage>
        <taxon>Bacteria</taxon>
        <taxon>Pseudomonadati</taxon>
        <taxon>Pseudomonadota</taxon>
        <taxon>Gammaproteobacteria</taxon>
        <taxon>Vibrionales</taxon>
        <taxon>Vibrionaceae</taxon>
        <taxon>Vibrio</taxon>
    </lineage>
</organism>
<name>A0A511QS28_9VIBR</name>
<sequence>MFAASMCLFFVKAMSPGDVKLLGAIGFCVGLDNLVGSSTWIILSSGLIGVVFMIYNFSFLGINNPMKLINEPKLFTRINQGGKDTNPWRYGDKLTMPFAPSVTVGLALFYYFN</sequence>
<dbReference type="AlphaFoldDB" id="A0A511QS28"/>
<feature type="transmembrane region" description="Helical" evidence="1">
    <location>
        <begin position="40"/>
        <end position="62"/>
    </location>
</feature>
<evidence type="ECO:0000256" key="1">
    <source>
        <dbReference type="SAM" id="Phobius"/>
    </source>
</evidence>
<keyword evidence="1" id="KW-1133">Transmembrane helix</keyword>
<protein>
    <recommendedName>
        <fullName evidence="4">Prepilin type IV endopeptidase peptidase domain-containing protein</fullName>
    </recommendedName>
</protein>
<proteinExistence type="predicted"/>
<reference evidence="2 3" key="1">
    <citation type="submission" date="2019-07" db="EMBL/GenBank/DDBJ databases">
        <title>Whole genome shotgun sequence of Vibrio superstes NBRC 103154.</title>
        <authorList>
            <person name="Hosoyama A."/>
            <person name="Uohara A."/>
            <person name="Ohji S."/>
            <person name="Ichikawa N."/>
        </authorList>
    </citation>
    <scope>NUCLEOTIDE SEQUENCE [LARGE SCALE GENOMIC DNA]</scope>
    <source>
        <strain evidence="2 3">NBRC 103154</strain>
    </source>
</reference>
<evidence type="ECO:0000313" key="2">
    <source>
        <dbReference type="EMBL" id="GEM80155.1"/>
    </source>
</evidence>
<feature type="transmembrane region" description="Helical" evidence="1">
    <location>
        <begin position="94"/>
        <end position="112"/>
    </location>
</feature>
<dbReference type="EMBL" id="BJXK01000009">
    <property type="protein sequence ID" value="GEM80155.1"/>
    <property type="molecule type" value="Genomic_DNA"/>
</dbReference>
<keyword evidence="1" id="KW-0812">Transmembrane</keyword>
<comment type="caution">
    <text evidence="2">The sequence shown here is derived from an EMBL/GenBank/DDBJ whole genome shotgun (WGS) entry which is preliminary data.</text>
</comment>
<keyword evidence="1" id="KW-0472">Membrane</keyword>
<evidence type="ECO:0000313" key="3">
    <source>
        <dbReference type="Proteomes" id="UP000321113"/>
    </source>
</evidence>